<sequence>MRVSKFRGLDHLPQRPQRCGVGPPGAPHPSPQARRPPRQGAEEENWSTVYHYFRKWQKEGVWEKIVQALARQDREREGRCP</sequence>
<geneLocation type="plasmid" evidence="2 3">
    <name>pHB5018b</name>
</geneLocation>
<protein>
    <recommendedName>
        <fullName evidence="4">Transposase</fullName>
    </recommendedName>
</protein>
<keyword evidence="2" id="KW-0614">Plasmid</keyword>
<proteinExistence type="predicted"/>
<evidence type="ECO:0000313" key="3">
    <source>
        <dbReference type="Proteomes" id="UP000596099"/>
    </source>
</evidence>
<evidence type="ECO:0008006" key="4">
    <source>
        <dbReference type="Google" id="ProtNLM"/>
    </source>
</evidence>
<reference evidence="3" key="1">
    <citation type="submission" date="2021-01" db="EMBL/GenBank/DDBJ databases">
        <title>Complete Genome Sequence of Thermus thermophilus Strain HB5018, Isolated from Mine Onsen Hot Spring.</title>
        <authorList>
            <person name="Miyazaki K."/>
            <person name="Moriya T."/>
            <person name="Nemoto N."/>
            <person name="Oshima T."/>
            <person name="Yura K."/>
            <person name="Bessho Y."/>
        </authorList>
    </citation>
    <scope>NUCLEOTIDE SEQUENCE [LARGE SCALE GENOMIC DNA]</scope>
    <source>
        <strain evidence="3">HB5018</strain>
        <plasmid evidence="3">pHB5018b</plasmid>
    </source>
</reference>
<feature type="region of interest" description="Disordered" evidence="1">
    <location>
        <begin position="1"/>
        <end position="43"/>
    </location>
</feature>
<organism evidence="2 3">
    <name type="scientific">Thermus thermophilus</name>
    <dbReference type="NCBI Taxonomy" id="274"/>
    <lineage>
        <taxon>Bacteria</taxon>
        <taxon>Thermotogati</taxon>
        <taxon>Deinococcota</taxon>
        <taxon>Deinococci</taxon>
        <taxon>Thermales</taxon>
        <taxon>Thermaceae</taxon>
        <taxon>Thermus</taxon>
    </lineage>
</organism>
<accession>A0A7R7TGT9</accession>
<dbReference type="Proteomes" id="UP000596099">
    <property type="component" value="Plasmid pHB5018b"/>
</dbReference>
<dbReference type="AlphaFoldDB" id="A0A7R7TGT9"/>
<evidence type="ECO:0000256" key="1">
    <source>
        <dbReference type="SAM" id="MobiDB-lite"/>
    </source>
</evidence>
<dbReference type="EMBL" id="AP024271">
    <property type="protein sequence ID" value="BCP67227.1"/>
    <property type="molecule type" value="Genomic_DNA"/>
</dbReference>
<gene>
    <name evidence="2" type="ORF">TthHB5018_b21610</name>
</gene>
<evidence type="ECO:0000313" key="2">
    <source>
        <dbReference type="EMBL" id="BCP67227.1"/>
    </source>
</evidence>
<name>A0A7R7TGT9_THETH</name>